<keyword evidence="5 7" id="KW-1133">Transmembrane helix</keyword>
<gene>
    <name evidence="8" type="ORF">ABDJ40_13610</name>
</gene>
<accession>A0ABV0GFF4</accession>
<dbReference type="Gene3D" id="1.10.1760.20">
    <property type="match status" value="1"/>
</dbReference>
<evidence type="ECO:0000256" key="5">
    <source>
        <dbReference type="ARBA" id="ARBA00022989"/>
    </source>
</evidence>
<feature type="transmembrane region" description="Helical" evidence="7">
    <location>
        <begin position="37"/>
        <end position="60"/>
    </location>
</feature>
<protein>
    <submittedName>
        <fullName evidence="8">Energy-coupling factor ABC transporter permease</fullName>
    </submittedName>
</protein>
<organism evidence="8 9">
    <name type="scientific">Roseateles flavus</name>
    <dbReference type="NCBI Taxonomy" id="3149041"/>
    <lineage>
        <taxon>Bacteria</taxon>
        <taxon>Pseudomonadati</taxon>
        <taxon>Pseudomonadota</taxon>
        <taxon>Betaproteobacteria</taxon>
        <taxon>Burkholderiales</taxon>
        <taxon>Sphaerotilaceae</taxon>
        <taxon>Roseateles</taxon>
    </lineage>
</organism>
<keyword evidence="4 7" id="KW-0812">Transmembrane</keyword>
<dbReference type="Proteomes" id="UP001462640">
    <property type="component" value="Unassembled WGS sequence"/>
</dbReference>
<feature type="transmembrane region" description="Helical" evidence="7">
    <location>
        <begin position="134"/>
        <end position="153"/>
    </location>
</feature>
<keyword evidence="3" id="KW-1003">Cell membrane</keyword>
<evidence type="ECO:0000313" key="9">
    <source>
        <dbReference type="Proteomes" id="UP001462640"/>
    </source>
</evidence>
<name>A0ABV0GFF4_9BURK</name>
<keyword evidence="6 7" id="KW-0472">Membrane</keyword>
<evidence type="ECO:0000256" key="3">
    <source>
        <dbReference type="ARBA" id="ARBA00022475"/>
    </source>
</evidence>
<dbReference type="InterPro" id="IPR002751">
    <property type="entry name" value="CbiM/NikMN"/>
</dbReference>
<feature type="transmembrane region" description="Helical" evidence="7">
    <location>
        <begin position="101"/>
        <end position="122"/>
    </location>
</feature>
<dbReference type="Pfam" id="PF01891">
    <property type="entry name" value="CbiM"/>
    <property type="match status" value="1"/>
</dbReference>
<dbReference type="RefSeq" id="WP_347610537.1">
    <property type="nucleotide sequence ID" value="NZ_JBDPZC010000006.1"/>
</dbReference>
<sequence length="213" mass="22967">MHIEPGLLAPAKLLFANGAAALLLAHHAPALLRQPVLVLRSVLAALFFTACMQLVHLKVGPSELHFVGAMPIYLLCGLVPTLFGFGLGLLVQGLLFEPLDLVHLAVNALSLMVPLLLTHQLLGRRDRPLSRRFLLQLDATYYAGVTLMVGFWLANGQTSTALQDWAMFAASYVTVALAEPLLSGLLVRGAQALARRRDALVRLCCDERISAGA</sequence>
<feature type="transmembrane region" description="Helical" evidence="7">
    <location>
        <begin position="72"/>
        <end position="95"/>
    </location>
</feature>
<proteinExistence type="predicted"/>
<dbReference type="EMBL" id="JBDPZC010000006">
    <property type="protein sequence ID" value="MEO3713796.1"/>
    <property type="molecule type" value="Genomic_DNA"/>
</dbReference>
<comment type="subcellular location">
    <subcellularLocation>
        <location evidence="1">Cell membrane</location>
        <topology evidence="1">Multi-pass membrane protein</topology>
    </subcellularLocation>
</comment>
<reference evidence="8 9" key="1">
    <citation type="submission" date="2024-05" db="EMBL/GenBank/DDBJ databases">
        <title>Roseateles sp. 2.12 16S ribosomal RNA gene Genome sequencing and assembly.</title>
        <authorList>
            <person name="Woo H."/>
        </authorList>
    </citation>
    <scope>NUCLEOTIDE SEQUENCE [LARGE SCALE GENOMIC DNA]</scope>
    <source>
        <strain evidence="8 9">2.12</strain>
    </source>
</reference>
<comment type="caution">
    <text evidence="8">The sequence shown here is derived from an EMBL/GenBank/DDBJ whole genome shotgun (WGS) entry which is preliminary data.</text>
</comment>
<evidence type="ECO:0000256" key="7">
    <source>
        <dbReference type="SAM" id="Phobius"/>
    </source>
</evidence>
<evidence type="ECO:0000256" key="2">
    <source>
        <dbReference type="ARBA" id="ARBA00022448"/>
    </source>
</evidence>
<evidence type="ECO:0000313" key="8">
    <source>
        <dbReference type="EMBL" id="MEO3713796.1"/>
    </source>
</evidence>
<evidence type="ECO:0000256" key="1">
    <source>
        <dbReference type="ARBA" id="ARBA00004651"/>
    </source>
</evidence>
<feature type="transmembrane region" description="Helical" evidence="7">
    <location>
        <begin position="165"/>
        <end position="187"/>
    </location>
</feature>
<evidence type="ECO:0000256" key="4">
    <source>
        <dbReference type="ARBA" id="ARBA00022692"/>
    </source>
</evidence>
<evidence type="ECO:0000256" key="6">
    <source>
        <dbReference type="ARBA" id="ARBA00023136"/>
    </source>
</evidence>
<keyword evidence="9" id="KW-1185">Reference proteome</keyword>
<keyword evidence="2" id="KW-0813">Transport</keyword>